<dbReference type="Proteomes" id="UP000322899">
    <property type="component" value="Unassembled WGS sequence"/>
</dbReference>
<evidence type="ECO:0000256" key="1">
    <source>
        <dbReference type="ARBA" id="ARBA00004141"/>
    </source>
</evidence>
<feature type="compositionally biased region" description="Polar residues" evidence="12">
    <location>
        <begin position="541"/>
        <end position="551"/>
    </location>
</feature>
<evidence type="ECO:0000256" key="11">
    <source>
        <dbReference type="RuleBase" id="RU000679"/>
    </source>
</evidence>
<evidence type="ECO:0000256" key="9">
    <source>
        <dbReference type="ARBA" id="ARBA00023201"/>
    </source>
</evidence>
<proteinExistence type="inferred from homology"/>
<dbReference type="Gene3D" id="1.10.287.770">
    <property type="entry name" value="YojJ-like"/>
    <property type="match status" value="1"/>
</dbReference>
<protein>
    <submittedName>
        <fullName evidence="14">Uncharacterized protein</fullName>
    </submittedName>
</protein>
<keyword evidence="5 13" id="KW-1133">Transmembrane helix</keyword>
<evidence type="ECO:0000313" key="15">
    <source>
        <dbReference type="EMBL" id="KAA0175950.1"/>
    </source>
</evidence>
<sequence>MAEGTAKGQRRWWGPRLAARWASSTSAHGFGRIAHYCRQPGSCLRLAGCVWFSSVVAFLVLLVVFILDRLAFYRTWPVTTSFALKQERPIQFPAVTVCSNVFAFDSRIALVNFTDVIEHPTDAALSRLGAQPDELVIMCVFGGRKCSGLHAEEWIHPAFGLCLTLNGGQRPFRVGNTIYDAASLPSSFSTVGEYLSAREERVDYPPLEASEIAGLSNSPKQLSVKAPRADDGLTLYLGVWQNEYTAVASSADEIGIGWSNEPVTGVFNAESAGVRIAVHDRLKTPDMDTATMLHPGKETHVTYRKRVVTSQPPSWGDCSPRFWNETAGQPLPSGNYSVAGCELVCAAKLVEAECGCLTIPTPRGFVPANPSMRACPLTMECPVVQQEKVLLGQAECPDCVKDCATTEYPLTTSTLSWPAAPSQQVFLDLFDQFSQIGIGASALENISTAEDGLQRLQSNVLLARIYPSSATFEEVTSNRAYSITSLLSDLGGQAGLWGGISILTAIEFVEFIGLGFMACFGVACARNAFTEPGDEDEVTPDDQTTTHTSPIGSAHALQSKAATDAA</sequence>
<dbReference type="Proteomes" id="UP000325113">
    <property type="component" value="Unassembled WGS sequence"/>
</dbReference>
<keyword evidence="8 13" id="KW-0472">Membrane</keyword>
<evidence type="ECO:0000313" key="14">
    <source>
        <dbReference type="EMBL" id="KAA0146758.1"/>
    </source>
</evidence>
<reference evidence="16 17" key="1">
    <citation type="submission" date="2019-07" db="EMBL/GenBank/DDBJ databases">
        <title>Genomes of Cafeteria roenbergensis.</title>
        <authorList>
            <person name="Fischer M.G."/>
            <person name="Hackl T."/>
            <person name="Roman M."/>
        </authorList>
    </citation>
    <scope>NUCLEOTIDE SEQUENCE [LARGE SCALE GENOMIC DNA]</scope>
    <source>
        <strain evidence="14 17">Cflag</strain>
        <strain evidence="15 16">E4-10P</strain>
    </source>
</reference>
<evidence type="ECO:0000256" key="13">
    <source>
        <dbReference type="SAM" id="Phobius"/>
    </source>
</evidence>
<evidence type="ECO:0000256" key="7">
    <source>
        <dbReference type="ARBA" id="ARBA00023065"/>
    </source>
</evidence>
<keyword evidence="7 11" id="KW-0406">Ion transport</keyword>
<dbReference type="OrthoDB" id="6021021at2759"/>
<comment type="subcellular location">
    <subcellularLocation>
        <location evidence="1">Membrane</location>
        <topology evidence="1">Multi-pass membrane protein</topology>
    </subcellularLocation>
</comment>
<feature type="transmembrane region" description="Helical" evidence="13">
    <location>
        <begin position="46"/>
        <end position="67"/>
    </location>
</feature>
<organism evidence="14 17">
    <name type="scientific">Cafeteria roenbergensis</name>
    <name type="common">Marine flagellate</name>
    <dbReference type="NCBI Taxonomy" id="33653"/>
    <lineage>
        <taxon>Eukaryota</taxon>
        <taxon>Sar</taxon>
        <taxon>Stramenopiles</taxon>
        <taxon>Bigyra</taxon>
        <taxon>Opalozoa</taxon>
        <taxon>Bicosoecida</taxon>
        <taxon>Cafeteriaceae</taxon>
        <taxon>Cafeteria</taxon>
    </lineage>
</organism>
<name>A0A5A8C1J1_CAFRO</name>
<keyword evidence="9 11" id="KW-0739">Sodium transport</keyword>
<keyword evidence="4 11" id="KW-0812">Transmembrane</keyword>
<dbReference type="InterPro" id="IPR001873">
    <property type="entry name" value="ENaC"/>
</dbReference>
<comment type="caution">
    <text evidence="14">The sequence shown here is derived from an EMBL/GenBank/DDBJ whole genome shotgun (WGS) entry which is preliminary data.</text>
</comment>
<dbReference type="EMBL" id="VLTM01000178">
    <property type="protein sequence ID" value="KAA0146758.1"/>
    <property type="molecule type" value="Genomic_DNA"/>
</dbReference>
<comment type="similarity">
    <text evidence="11">Belongs to the amiloride-sensitive sodium channel (TC 1.A.6) family.</text>
</comment>
<evidence type="ECO:0000313" key="17">
    <source>
        <dbReference type="Proteomes" id="UP000325113"/>
    </source>
</evidence>
<evidence type="ECO:0000256" key="12">
    <source>
        <dbReference type="SAM" id="MobiDB-lite"/>
    </source>
</evidence>
<gene>
    <name evidence="15" type="ORF">FNF27_02671</name>
    <name evidence="14" type="ORF">FNF31_07711</name>
</gene>
<feature type="region of interest" description="Disordered" evidence="12">
    <location>
        <begin position="531"/>
        <end position="566"/>
    </location>
</feature>
<accession>A0A5A8C1J1</accession>
<evidence type="ECO:0000256" key="4">
    <source>
        <dbReference type="ARBA" id="ARBA00022692"/>
    </source>
</evidence>
<evidence type="ECO:0000256" key="8">
    <source>
        <dbReference type="ARBA" id="ARBA00023136"/>
    </source>
</evidence>
<evidence type="ECO:0000256" key="10">
    <source>
        <dbReference type="ARBA" id="ARBA00023303"/>
    </source>
</evidence>
<dbReference type="GO" id="GO:0015280">
    <property type="term" value="F:ligand-gated sodium channel activity"/>
    <property type="evidence" value="ECO:0007669"/>
    <property type="project" value="TreeGrafter"/>
</dbReference>
<dbReference type="Gene3D" id="2.60.470.10">
    <property type="entry name" value="Acid-sensing ion channels like domains"/>
    <property type="match status" value="1"/>
</dbReference>
<evidence type="ECO:0000256" key="5">
    <source>
        <dbReference type="ARBA" id="ARBA00022989"/>
    </source>
</evidence>
<evidence type="ECO:0000313" key="16">
    <source>
        <dbReference type="Proteomes" id="UP000322899"/>
    </source>
</evidence>
<evidence type="ECO:0000256" key="3">
    <source>
        <dbReference type="ARBA" id="ARBA00022461"/>
    </source>
</evidence>
<dbReference type="GO" id="GO:0005886">
    <property type="term" value="C:plasma membrane"/>
    <property type="evidence" value="ECO:0007669"/>
    <property type="project" value="TreeGrafter"/>
</dbReference>
<evidence type="ECO:0000256" key="2">
    <source>
        <dbReference type="ARBA" id="ARBA00022448"/>
    </source>
</evidence>
<keyword evidence="10 11" id="KW-0407">Ion channel</keyword>
<keyword evidence="3 11" id="KW-0894">Sodium channel</keyword>
<dbReference type="PANTHER" id="PTHR11690">
    <property type="entry name" value="AMILORIDE-SENSITIVE SODIUM CHANNEL-RELATED"/>
    <property type="match status" value="1"/>
</dbReference>
<dbReference type="EMBL" id="VLTO01000011">
    <property type="protein sequence ID" value="KAA0175950.1"/>
    <property type="molecule type" value="Genomic_DNA"/>
</dbReference>
<evidence type="ECO:0000256" key="6">
    <source>
        <dbReference type="ARBA" id="ARBA00023053"/>
    </source>
</evidence>
<keyword evidence="2 11" id="KW-0813">Transport</keyword>
<dbReference type="PRINTS" id="PR01078">
    <property type="entry name" value="AMINACHANNEL"/>
</dbReference>
<keyword evidence="6" id="KW-0915">Sodium</keyword>
<dbReference type="Pfam" id="PF00858">
    <property type="entry name" value="ASC"/>
    <property type="match status" value="2"/>
</dbReference>
<dbReference type="AlphaFoldDB" id="A0A5A8C1J1"/>